<dbReference type="RefSeq" id="WP_278009716.1">
    <property type="nucleotide sequence ID" value="NZ_CP121112.1"/>
</dbReference>
<gene>
    <name evidence="2" type="ORF">ACFFVK_15030</name>
</gene>
<feature type="signal peptide" evidence="1">
    <location>
        <begin position="1"/>
        <end position="20"/>
    </location>
</feature>
<dbReference type="PROSITE" id="PS51257">
    <property type="entry name" value="PROKAR_LIPOPROTEIN"/>
    <property type="match status" value="1"/>
</dbReference>
<proteinExistence type="predicted"/>
<evidence type="ECO:0008006" key="4">
    <source>
        <dbReference type="Google" id="ProtNLM"/>
    </source>
</evidence>
<reference evidence="2 3" key="1">
    <citation type="submission" date="2024-09" db="EMBL/GenBank/DDBJ databases">
        <authorList>
            <person name="Sun Q."/>
            <person name="Mori K."/>
        </authorList>
    </citation>
    <scope>NUCLEOTIDE SEQUENCE [LARGE SCALE GENOMIC DNA]</scope>
    <source>
        <strain evidence="2 3">CECT 8365</strain>
    </source>
</reference>
<keyword evidence="3" id="KW-1185">Reference proteome</keyword>
<comment type="caution">
    <text evidence="2">The sequence shown here is derived from an EMBL/GenBank/DDBJ whole genome shotgun (WGS) entry which is preliminary data.</text>
</comment>
<protein>
    <recommendedName>
        <fullName evidence="4">Lipoprotein</fullName>
    </recommendedName>
</protein>
<evidence type="ECO:0000313" key="3">
    <source>
        <dbReference type="Proteomes" id="UP001589562"/>
    </source>
</evidence>
<accession>A0ABV5HDB1</accession>
<sequence length="140" mass="15669">MKAKVFFLFPILLLFLACESDDVKSSDNETLKEITCEVVLFEFTADTGNGSSRLRYNIKFTNPNKLAIKGTASITLDYNGVVLTPIKKIIDEDSYIHIGANSSYTEVYDVVSPHETNLLSPEQIKAFYVKFVSAKFIVAE</sequence>
<evidence type="ECO:0000313" key="2">
    <source>
        <dbReference type="EMBL" id="MFB9109900.1"/>
    </source>
</evidence>
<keyword evidence="1" id="KW-0732">Signal</keyword>
<dbReference type="Proteomes" id="UP001589562">
    <property type="component" value="Unassembled WGS sequence"/>
</dbReference>
<dbReference type="EMBL" id="JBHMFE010000020">
    <property type="protein sequence ID" value="MFB9109900.1"/>
    <property type="molecule type" value="Genomic_DNA"/>
</dbReference>
<evidence type="ECO:0000256" key="1">
    <source>
        <dbReference type="SAM" id="SignalP"/>
    </source>
</evidence>
<name>A0ABV5HDB1_9FLAO</name>
<organism evidence="2 3">
    <name type="scientific">Flavobacterium gyeonganense</name>
    <dbReference type="NCBI Taxonomy" id="1310418"/>
    <lineage>
        <taxon>Bacteria</taxon>
        <taxon>Pseudomonadati</taxon>
        <taxon>Bacteroidota</taxon>
        <taxon>Flavobacteriia</taxon>
        <taxon>Flavobacteriales</taxon>
        <taxon>Flavobacteriaceae</taxon>
        <taxon>Flavobacterium</taxon>
    </lineage>
</organism>
<feature type="chain" id="PRO_5047380320" description="Lipoprotein" evidence="1">
    <location>
        <begin position="21"/>
        <end position="140"/>
    </location>
</feature>